<dbReference type="AlphaFoldDB" id="A0A517SU88"/>
<feature type="modified residue" description="4-aspartylphosphate" evidence="2">
    <location>
        <position position="85"/>
    </location>
</feature>
<dbReference type="InterPro" id="IPR011006">
    <property type="entry name" value="CheY-like_superfamily"/>
</dbReference>
<organism evidence="4 5">
    <name type="scientific">Stieleria bergensis</name>
    <dbReference type="NCBI Taxonomy" id="2528025"/>
    <lineage>
        <taxon>Bacteria</taxon>
        <taxon>Pseudomonadati</taxon>
        <taxon>Planctomycetota</taxon>
        <taxon>Planctomycetia</taxon>
        <taxon>Pirellulales</taxon>
        <taxon>Pirellulaceae</taxon>
        <taxon>Stieleria</taxon>
    </lineage>
</organism>
<dbReference type="Gene3D" id="3.40.50.2300">
    <property type="match status" value="1"/>
</dbReference>
<keyword evidence="5" id="KW-1185">Reference proteome</keyword>
<keyword evidence="4" id="KW-0808">Transferase</keyword>
<sequence>MPSSLTPTAHPALIAPQINPDAVPVSSQEQGQRKPRILCIDDDPDISRTITLRLQDYDVTVDSALYGTQGFWQAAQTRPDLILLDYSMPNGNGSFVLDSLRQKPDTREIPVIMLTGHRDAQLRQTIAARGVAGFLLKPILFEDLVSEIKKHIELSHLPAERWSDVSMDHWT</sequence>
<dbReference type="Proteomes" id="UP000315003">
    <property type="component" value="Chromosome"/>
</dbReference>
<dbReference type="GO" id="GO:0000160">
    <property type="term" value="P:phosphorelay signal transduction system"/>
    <property type="evidence" value="ECO:0007669"/>
    <property type="project" value="InterPro"/>
</dbReference>
<keyword evidence="4" id="KW-0418">Kinase</keyword>
<feature type="domain" description="Response regulatory" evidence="3">
    <location>
        <begin position="36"/>
        <end position="152"/>
    </location>
</feature>
<evidence type="ECO:0000313" key="4">
    <source>
        <dbReference type="EMBL" id="QDT59691.1"/>
    </source>
</evidence>
<reference evidence="4 5" key="1">
    <citation type="submission" date="2019-02" db="EMBL/GenBank/DDBJ databases">
        <title>Deep-cultivation of Planctomycetes and their phenomic and genomic characterization uncovers novel biology.</title>
        <authorList>
            <person name="Wiegand S."/>
            <person name="Jogler M."/>
            <person name="Boedeker C."/>
            <person name="Pinto D."/>
            <person name="Vollmers J."/>
            <person name="Rivas-Marin E."/>
            <person name="Kohn T."/>
            <person name="Peeters S.H."/>
            <person name="Heuer A."/>
            <person name="Rast P."/>
            <person name="Oberbeckmann S."/>
            <person name="Bunk B."/>
            <person name="Jeske O."/>
            <person name="Meyerdierks A."/>
            <person name="Storesund J.E."/>
            <person name="Kallscheuer N."/>
            <person name="Luecker S."/>
            <person name="Lage O.M."/>
            <person name="Pohl T."/>
            <person name="Merkel B.J."/>
            <person name="Hornburger P."/>
            <person name="Mueller R.-W."/>
            <person name="Bruemmer F."/>
            <person name="Labrenz M."/>
            <person name="Spormann A.M."/>
            <person name="Op den Camp H."/>
            <person name="Overmann J."/>
            <person name="Amann R."/>
            <person name="Jetten M.S.M."/>
            <person name="Mascher T."/>
            <person name="Medema M.H."/>
            <person name="Devos D.P."/>
            <person name="Kaster A.-K."/>
            <person name="Ovreas L."/>
            <person name="Rohde M."/>
            <person name="Galperin M.Y."/>
            <person name="Jogler C."/>
        </authorList>
    </citation>
    <scope>NUCLEOTIDE SEQUENCE [LARGE SCALE GENOMIC DNA]</scope>
    <source>
        <strain evidence="4 5">SV_7m_r</strain>
    </source>
</reference>
<dbReference type="EMBL" id="CP036272">
    <property type="protein sequence ID" value="QDT59691.1"/>
    <property type="molecule type" value="Genomic_DNA"/>
</dbReference>
<dbReference type="GO" id="GO:0004673">
    <property type="term" value="F:protein histidine kinase activity"/>
    <property type="evidence" value="ECO:0007669"/>
    <property type="project" value="UniProtKB-EC"/>
</dbReference>
<name>A0A517SU88_9BACT</name>
<keyword evidence="1 2" id="KW-0597">Phosphoprotein</keyword>
<evidence type="ECO:0000256" key="2">
    <source>
        <dbReference type="PROSITE-ProRule" id="PRU00169"/>
    </source>
</evidence>
<dbReference type="PANTHER" id="PTHR44591">
    <property type="entry name" value="STRESS RESPONSE REGULATOR PROTEIN 1"/>
    <property type="match status" value="1"/>
</dbReference>
<dbReference type="InterPro" id="IPR001789">
    <property type="entry name" value="Sig_transdc_resp-reg_receiver"/>
</dbReference>
<proteinExistence type="predicted"/>
<dbReference type="InterPro" id="IPR050595">
    <property type="entry name" value="Bact_response_regulator"/>
</dbReference>
<evidence type="ECO:0000313" key="5">
    <source>
        <dbReference type="Proteomes" id="UP000315003"/>
    </source>
</evidence>
<gene>
    <name evidence="4" type="primary">todS</name>
    <name evidence="4" type="ORF">SV7mr_22000</name>
</gene>
<evidence type="ECO:0000259" key="3">
    <source>
        <dbReference type="PROSITE" id="PS50110"/>
    </source>
</evidence>
<accession>A0A517SU88</accession>
<dbReference type="EC" id="2.7.13.3" evidence="4"/>
<protein>
    <submittedName>
        <fullName evidence="4">Sensor histidine kinase TodS</fullName>
        <ecNumber evidence="4">2.7.13.3</ecNumber>
    </submittedName>
</protein>
<dbReference type="PANTHER" id="PTHR44591:SF23">
    <property type="entry name" value="CHEY SUBFAMILY"/>
    <property type="match status" value="1"/>
</dbReference>
<evidence type="ECO:0000256" key="1">
    <source>
        <dbReference type="ARBA" id="ARBA00022553"/>
    </source>
</evidence>
<dbReference type="SUPFAM" id="SSF52172">
    <property type="entry name" value="CheY-like"/>
    <property type="match status" value="1"/>
</dbReference>
<dbReference type="Pfam" id="PF00072">
    <property type="entry name" value="Response_reg"/>
    <property type="match status" value="1"/>
</dbReference>
<dbReference type="PROSITE" id="PS50110">
    <property type="entry name" value="RESPONSE_REGULATORY"/>
    <property type="match status" value="1"/>
</dbReference>
<dbReference type="CDD" id="cd00156">
    <property type="entry name" value="REC"/>
    <property type="match status" value="1"/>
</dbReference>
<dbReference type="SMART" id="SM00448">
    <property type="entry name" value="REC"/>
    <property type="match status" value="1"/>
</dbReference>